<comment type="subcellular location">
    <subcellularLocation>
        <location evidence="1">Endomembrane system</location>
        <topology evidence="1">Multi-pass membrane protein</topology>
    </subcellularLocation>
</comment>
<keyword evidence="6" id="KW-0808">Transferase</keyword>
<evidence type="ECO:0000313" key="8">
    <source>
        <dbReference type="Proteomes" id="UP000276901"/>
    </source>
</evidence>
<evidence type="ECO:0000313" key="6">
    <source>
        <dbReference type="EMBL" id="QIM63948.1"/>
    </source>
</evidence>
<dbReference type="KEGG" id="fcl:A4G17_00045"/>
<keyword evidence="6" id="KW-0489">Methyltransferase</keyword>
<dbReference type="RefSeq" id="WP_123955668.1">
    <property type="nucleotide sequence ID" value="NZ_CP015029.1"/>
</dbReference>
<gene>
    <name evidence="6" type="ORF">A4G17_00045</name>
    <name evidence="7" type="ORF">EDC49_0104</name>
</gene>
<feature type="transmembrane region" description="Helical" evidence="5">
    <location>
        <begin position="6"/>
        <end position="22"/>
    </location>
</feature>
<protein>
    <submittedName>
        <fullName evidence="7">Protein-S-isoprenylcysteine O-methyltransferase Ste14</fullName>
    </submittedName>
    <submittedName>
        <fullName evidence="6">Protein-S-isoprenylcysteine methyltransferase</fullName>
    </submittedName>
</protein>
<evidence type="ECO:0000256" key="1">
    <source>
        <dbReference type="ARBA" id="ARBA00004127"/>
    </source>
</evidence>
<dbReference type="AlphaFoldDB" id="A0AAE7C1T6"/>
<sequence>MELKIPPPVVFLICAALIYFSPNFTEPMLILRILAVIIALTAISIDLLGLLAFWQKKTTINPLAPSKTSHLVTHGIYRFTRNPMYLGLACQLTAWTLWLSNLLALLWVWGFILYITRFQIVPEERLLAEKFGAEFKAYQQQVPRWLWR</sequence>
<dbReference type="EMBL" id="RKQT01000001">
    <property type="protein sequence ID" value="RPE95730.1"/>
    <property type="molecule type" value="Genomic_DNA"/>
</dbReference>
<reference evidence="7 8" key="2">
    <citation type="submission" date="2018-11" db="EMBL/GenBank/DDBJ databases">
        <title>Genomic Encyclopedia of Type Strains, Phase IV (KMG-IV): sequencing the most valuable type-strain genomes for metagenomic binning, comparative biology and taxonomic classification.</title>
        <authorList>
            <person name="Goeker M."/>
        </authorList>
    </citation>
    <scope>NUCLEOTIDE SEQUENCE [LARGE SCALE GENOMIC DNA]</scope>
    <source>
        <strain evidence="7 8">DSM 25797</strain>
    </source>
</reference>
<dbReference type="Proteomes" id="UP000276901">
    <property type="component" value="Unassembled WGS sequence"/>
</dbReference>
<dbReference type="PANTHER" id="PTHR12714:SF24">
    <property type="entry name" value="SLR1182 PROTEIN"/>
    <property type="match status" value="1"/>
</dbReference>
<feature type="transmembrane region" description="Helical" evidence="5">
    <location>
        <begin position="92"/>
        <end position="115"/>
    </location>
</feature>
<reference evidence="6 9" key="1">
    <citation type="submission" date="2016-03" db="EMBL/GenBank/DDBJ databases">
        <authorList>
            <person name="Hansen M.J."/>
            <person name="Bojesen A.M."/>
            <person name="Planet P."/>
        </authorList>
    </citation>
    <scope>NUCLEOTIDE SEQUENCE [LARGE SCALE GENOMIC DNA]</scope>
    <source>
        <strain evidence="6 9">HPA 21</strain>
    </source>
</reference>
<dbReference type="InterPro" id="IPR007318">
    <property type="entry name" value="Phopholipid_MeTrfase"/>
</dbReference>
<evidence type="ECO:0000256" key="2">
    <source>
        <dbReference type="ARBA" id="ARBA00022692"/>
    </source>
</evidence>
<feature type="transmembrane region" description="Helical" evidence="5">
    <location>
        <begin position="29"/>
        <end position="54"/>
    </location>
</feature>
<dbReference type="GO" id="GO:0032259">
    <property type="term" value="P:methylation"/>
    <property type="evidence" value="ECO:0007669"/>
    <property type="project" value="UniProtKB-KW"/>
</dbReference>
<dbReference type="Pfam" id="PF04191">
    <property type="entry name" value="PEMT"/>
    <property type="match status" value="1"/>
</dbReference>
<dbReference type="GO" id="GO:0008168">
    <property type="term" value="F:methyltransferase activity"/>
    <property type="evidence" value="ECO:0007669"/>
    <property type="project" value="UniProtKB-KW"/>
</dbReference>
<dbReference type="Proteomes" id="UP000502287">
    <property type="component" value="Chromosome"/>
</dbReference>
<accession>A0AAE7C1T6</accession>
<evidence type="ECO:0000256" key="4">
    <source>
        <dbReference type="ARBA" id="ARBA00023136"/>
    </source>
</evidence>
<keyword evidence="3 5" id="KW-1133">Transmembrane helix</keyword>
<proteinExistence type="predicted"/>
<organism evidence="6 9">
    <name type="scientific">Frederiksenia canicola</name>
    <dbReference type="NCBI Taxonomy" id="123824"/>
    <lineage>
        <taxon>Bacteria</taxon>
        <taxon>Pseudomonadati</taxon>
        <taxon>Pseudomonadota</taxon>
        <taxon>Gammaproteobacteria</taxon>
        <taxon>Pasteurellales</taxon>
        <taxon>Pasteurellaceae</taxon>
        <taxon>Frederiksenia</taxon>
    </lineage>
</organism>
<evidence type="ECO:0000256" key="5">
    <source>
        <dbReference type="SAM" id="Phobius"/>
    </source>
</evidence>
<dbReference type="PANTHER" id="PTHR12714">
    <property type="entry name" value="PROTEIN-S ISOPRENYLCYSTEINE O-METHYLTRANSFERASE"/>
    <property type="match status" value="1"/>
</dbReference>
<keyword evidence="8" id="KW-1185">Reference proteome</keyword>
<dbReference type="Gene3D" id="1.20.120.1630">
    <property type="match status" value="1"/>
</dbReference>
<evidence type="ECO:0000313" key="7">
    <source>
        <dbReference type="EMBL" id="RPE95730.1"/>
    </source>
</evidence>
<evidence type="ECO:0000256" key="3">
    <source>
        <dbReference type="ARBA" id="ARBA00022989"/>
    </source>
</evidence>
<dbReference type="GO" id="GO:0012505">
    <property type="term" value="C:endomembrane system"/>
    <property type="evidence" value="ECO:0007669"/>
    <property type="project" value="UniProtKB-SubCell"/>
</dbReference>
<evidence type="ECO:0000313" key="9">
    <source>
        <dbReference type="Proteomes" id="UP000502287"/>
    </source>
</evidence>
<name>A0AAE7C1T6_9PAST</name>
<dbReference type="EMBL" id="CP015029">
    <property type="protein sequence ID" value="QIM63948.1"/>
    <property type="molecule type" value="Genomic_DNA"/>
</dbReference>
<keyword evidence="2 5" id="KW-0812">Transmembrane</keyword>
<keyword evidence="4 5" id="KW-0472">Membrane</keyword>